<organism evidence="2 3">
    <name type="scientific">Candidatus Portnoybacteria bacterium CG23_combo_of_CG06-09_8_20_14_all_37_13</name>
    <dbReference type="NCBI Taxonomy" id="1974819"/>
    <lineage>
        <taxon>Bacteria</taxon>
        <taxon>Candidatus Portnoyibacteriota</taxon>
    </lineage>
</organism>
<dbReference type="Proteomes" id="UP000231480">
    <property type="component" value="Unassembled WGS sequence"/>
</dbReference>
<gene>
    <name evidence="2" type="ORF">COX44_03135</name>
</gene>
<dbReference type="EMBL" id="PCRH01000067">
    <property type="protein sequence ID" value="PIP16873.1"/>
    <property type="molecule type" value="Genomic_DNA"/>
</dbReference>
<proteinExistence type="predicted"/>
<sequence length="304" mass="36416">MSLKILKSRWHIYVSVFVIGLFIIFVIYHKFSIQLNFNAWPNDIEFDHYHSVEKHNNHYYVVREFNMDDSKNYYRELWRYGNNFKKGEFLLRDKGIDFRVDPQEKYIALNLELNDLEIMDLKTKQIIFEYKSDLEMRLENWSSGGQLFWFSGATLGPGLESLSALNISNWQVTDYDLTDLMISEEFAFNPNTEMLVYSDHPATFDFLSSLDNIIEKEKITLFVYNLNTRINKELASLRVGRLDPRWLDNKTIEYTQYPVLNEEMLNMLQEFETKDIFSGEDEERMGEIYQKWEQGKKREKINIE</sequence>
<evidence type="ECO:0000313" key="3">
    <source>
        <dbReference type="Proteomes" id="UP000231480"/>
    </source>
</evidence>
<accession>A0A2G9YDR4</accession>
<evidence type="ECO:0000313" key="2">
    <source>
        <dbReference type="EMBL" id="PIP16873.1"/>
    </source>
</evidence>
<dbReference type="SUPFAM" id="SSF82171">
    <property type="entry name" value="DPP6 N-terminal domain-like"/>
    <property type="match status" value="1"/>
</dbReference>
<keyword evidence="1" id="KW-0472">Membrane</keyword>
<reference evidence="2 3" key="1">
    <citation type="submission" date="2017-09" db="EMBL/GenBank/DDBJ databases">
        <title>Depth-based differentiation of microbial function through sediment-hosted aquifers and enrichment of novel symbionts in the deep terrestrial subsurface.</title>
        <authorList>
            <person name="Probst A.J."/>
            <person name="Ladd B."/>
            <person name="Jarett J.K."/>
            <person name="Geller-Mcgrath D.E."/>
            <person name="Sieber C.M."/>
            <person name="Emerson J.B."/>
            <person name="Anantharaman K."/>
            <person name="Thomas B.C."/>
            <person name="Malmstrom R."/>
            <person name="Stieglmeier M."/>
            <person name="Klingl A."/>
            <person name="Woyke T."/>
            <person name="Ryan C.M."/>
            <person name="Banfield J.F."/>
        </authorList>
    </citation>
    <scope>NUCLEOTIDE SEQUENCE [LARGE SCALE GENOMIC DNA]</scope>
    <source>
        <strain evidence="2">CG23_combo_of_CG06-09_8_20_14_all_37_13</strain>
    </source>
</reference>
<dbReference type="AlphaFoldDB" id="A0A2G9YDR4"/>
<protein>
    <submittedName>
        <fullName evidence="2">Uncharacterized protein</fullName>
    </submittedName>
</protein>
<keyword evidence="1" id="KW-0812">Transmembrane</keyword>
<keyword evidence="1" id="KW-1133">Transmembrane helix</keyword>
<evidence type="ECO:0000256" key="1">
    <source>
        <dbReference type="SAM" id="Phobius"/>
    </source>
</evidence>
<comment type="caution">
    <text evidence="2">The sequence shown here is derived from an EMBL/GenBank/DDBJ whole genome shotgun (WGS) entry which is preliminary data.</text>
</comment>
<feature type="transmembrane region" description="Helical" evidence="1">
    <location>
        <begin position="12"/>
        <end position="31"/>
    </location>
</feature>
<name>A0A2G9YDR4_9BACT</name>